<sequence>MDSTVAKRTWHMVRAVYYMLRKGINKRKIMMDLQLLLHRGKIAGKSLRHLMSFHHHHHHHPAAASAAFSCLYVDPKASFHAPRDVEFSCSNTPASYPRFYVGKQKHKHPRHDHAAAEIAKVFEILNAEDAGECVSAAATPSPAPFVRQLRITDSPFPLREEEGEVDGAVDREAEEFIKRFYEQLRLQPRSVGSTPECSRFGRRRTLYYRIRRKY</sequence>
<dbReference type="EMBL" id="LSRQ01000222">
    <property type="protein sequence ID" value="OAY84407.1"/>
    <property type="molecule type" value="Genomic_DNA"/>
</dbReference>
<dbReference type="AlphaFoldDB" id="A0A199W4J3"/>
<reference evidence="1 2" key="1">
    <citation type="journal article" date="2016" name="DNA Res.">
        <title>The draft genome of MD-2 pineapple using hybrid error correction of long reads.</title>
        <authorList>
            <person name="Redwan R.M."/>
            <person name="Saidin A."/>
            <person name="Kumar S.V."/>
        </authorList>
    </citation>
    <scope>NUCLEOTIDE SEQUENCE [LARGE SCALE GENOMIC DNA]</scope>
    <source>
        <strain evidence="2">cv. MD2</strain>
        <tissue evidence="1">Leaf</tissue>
    </source>
</reference>
<comment type="caution">
    <text evidence="1">The sequence shown here is derived from an EMBL/GenBank/DDBJ whole genome shotgun (WGS) entry which is preliminary data.</text>
</comment>
<dbReference type="InterPro" id="IPR008480">
    <property type="entry name" value="DUF761_pln"/>
</dbReference>
<dbReference type="PANTHER" id="PTHR33265:SF26">
    <property type="entry name" value="OS06G0554600 PROTEIN"/>
    <property type="match status" value="1"/>
</dbReference>
<protein>
    <recommendedName>
        <fullName evidence="3">Avr9/Cf-9 rapidly elicited protein</fullName>
    </recommendedName>
</protein>
<dbReference type="Pfam" id="PF05553">
    <property type="entry name" value="DUF761"/>
    <property type="match status" value="1"/>
</dbReference>
<evidence type="ECO:0008006" key="3">
    <source>
        <dbReference type="Google" id="ProtNLM"/>
    </source>
</evidence>
<name>A0A199W4J3_ANACO</name>
<dbReference type="STRING" id="4615.A0A199W4J3"/>
<evidence type="ECO:0000313" key="2">
    <source>
        <dbReference type="Proteomes" id="UP000092600"/>
    </source>
</evidence>
<dbReference type="PANTHER" id="PTHR33265">
    <property type="entry name" value="AVR9/CF-9 RAPIDLY ELICITED PROTEIN-RELATED"/>
    <property type="match status" value="1"/>
</dbReference>
<evidence type="ECO:0000313" key="1">
    <source>
        <dbReference type="EMBL" id="OAY84407.1"/>
    </source>
</evidence>
<accession>A0A199W4J3</accession>
<proteinExistence type="predicted"/>
<dbReference type="Proteomes" id="UP000092600">
    <property type="component" value="Unassembled WGS sequence"/>
</dbReference>
<gene>
    <name evidence="1" type="ORF">ACMD2_02030</name>
</gene>
<organism evidence="1 2">
    <name type="scientific">Ananas comosus</name>
    <name type="common">Pineapple</name>
    <name type="synonym">Ananas ananas</name>
    <dbReference type="NCBI Taxonomy" id="4615"/>
    <lineage>
        <taxon>Eukaryota</taxon>
        <taxon>Viridiplantae</taxon>
        <taxon>Streptophyta</taxon>
        <taxon>Embryophyta</taxon>
        <taxon>Tracheophyta</taxon>
        <taxon>Spermatophyta</taxon>
        <taxon>Magnoliopsida</taxon>
        <taxon>Liliopsida</taxon>
        <taxon>Poales</taxon>
        <taxon>Bromeliaceae</taxon>
        <taxon>Bromelioideae</taxon>
        <taxon>Ananas</taxon>
    </lineage>
</organism>